<evidence type="ECO:0000313" key="1">
    <source>
        <dbReference type="EMBL" id="MUL35602.1"/>
    </source>
</evidence>
<reference evidence="1 2" key="1">
    <citation type="journal article" date="2019" name="Front. Microbiol.">
        <title>Genomic Features for Desiccation Tolerance and Sugar Biosynthesis in the Extremophile Gloeocapsopsis sp. UTEX B3054.</title>
        <authorList>
            <person name="Urrejola C."/>
            <person name="Alcorta J."/>
            <person name="Salas L."/>
            <person name="Vasquez M."/>
            <person name="Polz M.F."/>
            <person name="Vicuna R."/>
            <person name="Diez B."/>
        </authorList>
    </citation>
    <scope>NUCLEOTIDE SEQUENCE [LARGE SCALE GENOMIC DNA]</scope>
    <source>
        <strain evidence="1 2">1H9</strain>
    </source>
</reference>
<comment type="caution">
    <text evidence="1">The sequence shown here is derived from an EMBL/GenBank/DDBJ whole genome shotgun (WGS) entry which is preliminary data.</text>
</comment>
<evidence type="ECO:0008006" key="3">
    <source>
        <dbReference type="Google" id="ProtNLM"/>
    </source>
</evidence>
<proteinExistence type="predicted"/>
<dbReference type="EMBL" id="NAPY01000004">
    <property type="protein sequence ID" value="MUL35602.1"/>
    <property type="molecule type" value="Genomic_DNA"/>
</dbReference>
<name>A0A6N8FSQ6_9CHRO</name>
<keyword evidence="2" id="KW-1185">Reference proteome</keyword>
<dbReference type="Proteomes" id="UP000441797">
    <property type="component" value="Unassembled WGS sequence"/>
</dbReference>
<evidence type="ECO:0000313" key="2">
    <source>
        <dbReference type="Proteomes" id="UP000441797"/>
    </source>
</evidence>
<gene>
    <name evidence="1" type="ORF">BWI75_04370</name>
</gene>
<dbReference type="OrthoDB" id="484666at2"/>
<accession>A0A6N8FSQ6</accession>
<organism evidence="1 2">
    <name type="scientific">Gloeocapsopsis dulcis AAB1 = 1H9</name>
    <dbReference type="NCBI Taxonomy" id="1433147"/>
    <lineage>
        <taxon>Bacteria</taxon>
        <taxon>Bacillati</taxon>
        <taxon>Cyanobacteriota</taxon>
        <taxon>Cyanophyceae</taxon>
        <taxon>Oscillatoriophycideae</taxon>
        <taxon>Chroococcales</taxon>
        <taxon>Chroococcaceae</taxon>
        <taxon>Gloeocapsopsis</taxon>
        <taxon>Gloeocapsopsis dulcis</taxon>
    </lineage>
</organism>
<sequence>MLTTAEMRWFNPGKLPEGVLQWFEQDQLGYLAPAEEREDIYLYVPESEFVGIKLRQGRLEIKWRKAELGDLQFGKVTGKTEKWAKWLCEDASNESFQPQDVMGKKAWVSLKKMRTQRKYRISPEQTIVAISVNDSSDCAECSAGGDRTCSVEITQLEINSNPWWSLAFEASIIDESPLANLKCVAEWIFENYPGELQIENSYAYPTWLDIVV</sequence>
<protein>
    <recommendedName>
        <fullName evidence="3">CYTH domain-containing protein</fullName>
    </recommendedName>
</protein>
<dbReference type="RefSeq" id="WP_105221121.1">
    <property type="nucleotide sequence ID" value="NZ_CAWNSU010000082.1"/>
</dbReference>
<dbReference type="AlphaFoldDB" id="A0A6N8FSQ6"/>